<dbReference type="PROSITE" id="PS50977">
    <property type="entry name" value="HTH_TETR_2"/>
    <property type="match status" value="1"/>
</dbReference>
<feature type="region of interest" description="Disordered" evidence="5">
    <location>
        <begin position="1"/>
        <end position="24"/>
    </location>
</feature>
<dbReference type="Gene3D" id="1.10.10.60">
    <property type="entry name" value="Homeodomain-like"/>
    <property type="match status" value="1"/>
</dbReference>
<dbReference type="PANTHER" id="PTHR30055">
    <property type="entry name" value="HTH-TYPE TRANSCRIPTIONAL REGULATOR RUTR"/>
    <property type="match status" value="1"/>
</dbReference>
<feature type="domain" description="HTH tetR-type" evidence="6">
    <location>
        <begin position="24"/>
        <end position="84"/>
    </location>
</feature>
<sequence>MGAGQDRNRATAKNARTGRRARHSLSRESILEAAETVAVRDGFEGLTFQALGKELEAHPTSIYRHFRDKDELVLELVDSLRARSYGGQLQATDSWRDDLRTQARHIRDHYMRYPQFALQMASRTTRRPAEFSNVEFALDALARAGLPPEEAATCMRVFGNVIRSLSSMESALHALDDETRRGDELAWQVEYRTLTAEDYPRIASLSDHLTDIGDPHVFDRAVEMFLDAIEVRVARLSSSAP</sequence>
<dbReference type="SUPFAM" id="SSF46689">
    <property type="entry name" value="Homeodomain-like"/>
    <property type="match status" value="1"/>
</dbReference>
<dbReference type="InterPro" id="IPR036271">
    <property type="entry name" value="Tet_transcr_reg_TetR-rel_C_sf"/>
</dbReference>
<dbReference type="InterPro" id="IPR004111">
    <property type="entry name" value="Repressor_TetR_C"/>
</dbReference>
<evidence type="ECO:0000313" key="7">
    <source>
        <dbReference type="EMBL" id="WUX55236.1"/>
    </source>
</evidence>
<gene>
    <name evidence="7" type="ORF">OG442_28975</name>
</gene>
<organism evidence="7 8">
    <name type="scientific">Streptomyces niveus</name>
    <name type="common">Streptomyces spheroides</name>
    <dbReference type="NCBI Taxonomy" id="193462"/>
    <lineage>
        <taxon>Bacteria</taxon>
        <taxon>Bacillati</taxon>
        <taxon>Actinomycetota</taxon>
        <taxon>Actinomycetes</taxon>
        <taxon>Kitasatosporales</taxon>
        <taxon>Streptomycetaceae</taxon>
        <taxon>Streptomyces</taxon>
    </lineage>
</organism>
<proteinExistence type="predicted"/>
<evidence type="ECO:0000313" key="8">
    <source>
        <dbReference type="Proteomes" id="UP001432209"/>
    </source>
</evidence>
<dbReference type="Gene3D" id="1.10.357.10">
    <property type="entry name" value="Tetracycline Repressor, domain 2"/>
    <property type="match status" value="1"/>
</dbReference>
<keyword evidence="1" id="KW-0805">Transcription regulation</keyword>
<keyword evidence="2 4" id="KW-0238">DNA-binding</keyword>
<accession>A0ABZ2AA16</accession>
<dbReference type="RefSeq" id="WP_329078915.1">
    <property type="nucleotide sequence ID" value="NZ_CP108849.2"/>
</dbReference>
<evidence type="ECO:0000256" key="1">
    <source>
        <dbReference type="ARBA" id="ARBA00023015"/>
    </source>
</evidence>
<dbReference type="InterPro" id="IPR050109">
    <property type="entry name" value="HTH-type_TetR-like_transc_reg"/>
</dbReference>
<feature type="DNA-binding region" description="H-T-H motif" evidence="4">
    <location>
        <begin position="47"/>
        <end position="66"/>
    </location>
</feature>
<dbReference type="Pfam" id="PF00440">
    <property type="entry name" value="TetR_N"/>
    <property type="match status" value="1"/>
</dbReference>
<evidence type="ECO:0000259" key="6">
    <source>
        <dbReference type="PROSITE" id="PS50977"/>
    </source>
</evidence>
<dbReference type="InterPro" id="IPR001647">
    <property type="entry name" value="HTH_TetR"/>
</dbReference>
<dbReference type="GeneID" id="91341700"/>
<reference evidence="7" key="1">
    <citation type="submission" date="2022-10" db="EMBL/GenBank/DDBJ databases">
        <title>The complete genomes of actinobacterial strains from the NBC collection.</title>
        <authorList>
            <person name="Joergensen T.S."/>
            <person name="Alvarez Arevalo M."/>
            <person name="Sterndorff E.B."/>
            <person name="Faurdal D."/>
            <person name="Vuksanovic O."/>
            <person name="Mourched A.-S."/>
            <person name="Charusanti P."/>
            <person name="Shaw S."/>
            <person name="Blin K."/>
            <person name="Weber T."/>
        </authorList>
    </citation>
    <scope>NUCLEOTIDE SEQUENCE</scope>
    <source>
        <strain evidence="7">NBC_01432</strain>
    </source>
</reference>
<dbReference type="PANTHER" id="PTHR30055:SF151">
    <property type="entry name" value="TRANSCRIPTIONAL REGULATORY PROTEIN"/>
    <property type="match status" value="1"/>
</dbReference>
<evidence type="ECO:0000256" key="3">
    <source>
        <dbReference type="ARBA" id="ARBA00023163"/>
    </source>
</evidence>
<evidence type="ECO:0000256" key="2">
    <source>
        <dbReference type="ARBA" id="ARBA00023125"/>
    </source>
</evidence>
<name>A0ABZ2AA16_STRNV</name>
<dbReference type="Pfam" id="PF02909">
    <property type="entry name" value="TetR_C_1"/>
    <property type="match status" value="1"/>
</dbReference>
<keyword evidence="3" id="KW-0804">Transcription</keyword>
<dbReference type="Proteomes" id="UP001432209">
    <property type="component" value="Chromosome"/>
</dbReference>
<dbReference type="InterPro" id="IPR009057">
    <property type="entry name" value="Homeodomain-like_sf"/>
</dbReference>
<evidence type="ECO:0000256" key="4">
    <source>
        <dbReference type="PROSITE-ProRule" id="PRU00335"/>
    </source>
</evidence>
<protein>
    <submittedName>
        <fullName evidence="7">TetR/AcrR family transcriptional regulator</fullName>
    </submittedName>
</protein>
<dbReference type="EMBL" id="CP109495">
    <property type="protein sequence ID" value="WUX55236.1"/>
    <property type="molecule type" value="Genomic_DNA"/>
</dbReference>
<dbReference type="SUPFAM" id="SSF48498">
    <property type="entry name" value="Tetracyclin repressor-like, C-terminal domain"/>
    <property type="match status" value="1"/>
</dbReference>
<evidence type="ECO:0000256" key="5">
    <source>
        <dbReference type="SAM" id="MobiDB-lite"/>
    </source>
</evidence>
<keyword evidence="8" id="KW-1185">Reference proteome</keyword>